<keyword evidence="2" id="KW-1185">Reference proteome</keyword>
<dbReference type="RefSeq" id="WP_204603698.1">
    <property type="nucleotide sequence ID" value="NZ_JBHSED010000015.1"/>
</dbReference>
<dbReference type="EMBL" id="JBHSED010000015">
    <property type="protein sequence ID" value="MFC4303845.1"/>
    <property type="molecule type" value="Genomic_DNA"/>
</dbReference>
<comment type="caution">
    <text evidence="1">The sequence shown here is derived from an EMBL/GenBank/DDBJ whole genome shotgun (WGS) entry which is preliminary data.</text>
</comment>
<evidence type="ECO:0000313" key="2">
    <source>
        <dbReference type="Proteomes" id="UP001595755"/>
    </source>
</evidence>
<evidence type="ECO:0000313" key="1">
    <source>
        <dbReference type="EMBL" id="MFC4303845.1"/>
    </source>
</evidence>
<reference evidence="2" key="1">
    <citation type="journal article" date="2019" name="Int. J. Syst. Evol. Microbiol.">
        <title>The Global Catalogue of Microorganisms (GCM) 10K type strain sequencing project: providing services to taxonomists for standard genome sequencing and annotation.</title>
        <authorList>
            <consortium name="The Broad Institute Genomics Platform"/>
            <consortium name="The Broad Institute Genome Sequencing Center for Infectious Disease"/>
            <person name="Wu L."/>
            <person name="Ma J."/>
        </authorList>
    </citation>
    <scope>NUCLEOTIDE SEQUENCE [LARGE SCALE GENOMIC DNA]</scope>
    <source>
        <strain evidence="2">CGMCC 4.1641</strain>
    </source>
</reference>
<protein>
    <submittedName>
        <fullName evidence="1">Uncharacterized protein</fullName>
    </submittedName>
</protein>
<dbReference type="Proteomes" id="UP001595755">
    <property type="component" value="Unassembled WGS sequence"/>
</dbReference>
<organism evidence="1 2">
    <name type="scientific">Cohnella boryungensis</name>
    <dbReference type="NCBI Taxonomy" id="768479"/>
    <lineage>
        <taxon>Bacteria</taxon>
        <taxon>Bacillati</taxon>
        <taxon>Bacillota</taxon>
        <taxon>Bacilli</taxon>
        <taxon>Bacillales</taxon>
        <taxon>Paenibacillaceae</taxon>
        <taxon>Cohnella</taxon>
    </lineage>
</organism>
<name>A0ABV8S9K2_9BACL</name>
<sequence length="77" mass="8578">MIPLRNTLPYDVQMKDVTVPECPFCQSPNVLLPITPEEVIGLYGGASKKTLVFPCCRGTLRIIDADRDYLLAARAIR</sequence>
<gene>
    <name evidence="1" type="ORF">ACFO1S_10355</name>
</gene>
<accession>A0ABV8S9K2</accession>
<proteinExistence type="predicted"/>